<comment type="caution">
    <text evidence="1">The sequence shown here is derived from an EMBL/GenBank/DDBJ whole genome shotgun (WGS) entry which is preliminary data.</text>
</comment>
<organism evidence="1 2">
    <name type="scientific">Dendrobium chrysotoxum</name>
    <name type="common">Orchid</name>
    <dbReference type="NCBI Taxonomy" id="161865"/>
    <lineage>
        <taxon>Eukaryota</taxon>
        <taxon>Viridiplantae</taxon>
        <taxon>Streptophyta</taxon>
        <taxon>Embryophyta</taxon>
        <taxon>Tracheophyta</taxon>
        <taxon>Spermatophyta</taxon>
        <taxon>Magnoliopsida</taxon>
        <taxon>Liliopsida</taxon>
        <taxon>Asparagales</taxon>
        <taxon>Orchidaceae</taxon>
        <taxon>Epidendroideae</taxon>
        <taxon>Malaxideae</taxon>
        <taxon>Dendrobiinae</taxon>
        <taxon>Dendrobium</taxon>
    </lineage>
</organism>
<protein>
    <submittedName>
        <fullName evidence="1">Uncharacterized protein</fullName>
    </submittedName>
</protein>
<evidence type="ECO:0000313" key="1">
    <source>
        <dbReference type="EMBL" id="KAH0460940.1"/>
    </source>
</evidence>
<reference evidence="1 2" key="1">
    <citation type="journal article" date="2021" name="Hortic Res">
        <title>Chromosome-scale assembly of the Dendrobium chrysotoxum genome enhances the understanding of orchid evolution.</title>
        <authorList>
            <person name="Zhang Y."/>
            <person name="Zhang G.Q."/>
            <person name="Zhang D."/>
            <person name="Liu X.D."/>
            <person name="Xu X.Y."/>
            <person name="Sun W.H."/>
            <person name="Yu X."/>
            <person name="Zhu X."/>
            <person name="Wang Z.W."/>
            <person name="Zhao X."/>
            <person name="Zhong W.Y."/>
            <person name="Chen H."/>
            <person name="Yin W.L."/>
            <person name="Huang T."/>
            <person name="Niu S.C."/>
            <person name="Liu Z.J."/>
        </authorList>
    </citation>
    <scope>NUCLEOTIDE SEQUENCE [LARGE SCALE GENOMIC DNA]</scope>
    <source>
        <strain evidence="1">Lindl</strain>
    </source>
</reference>
<dbReference type="Proteomes" id="UP000775213">
    <property type="component" value="Unassembled WGS sequence"/>
</dbReference>
<evidence type="ECO:0000313" key="2">
    <source>
        <dbReference type="Proteomes" id="UP000775213"/>
    </source>
</evidence>
<proteinExistence type="predicted"/>
<sequence>MAERTITGLSSGKVRISSATSRILSAVATEDPPNFITILSPEALPSACCLTVSSFTTMPETDLEQLTRKALLLKYALSACARRSLKAVPEPSLVRDPDEKAVLGKSLGRRARWPWTPTRIMHAISLNQNLAVAN</sequence>
<accession>A0AAV7H0B2</accession>
<dbReference type="AlphaFoldDB" id="A0AAV7H0B2"/>
<dbReference type="EMBL" id="JAGFBR010000009">
    <property type="protein sequence ID" value="KAH0460940.1"/>
    <property type="molecule type" value="Genomic_DNA"/>
</dbReference>
<name>A0AAV7H0B2_DENCH</name>
<keyword evidence="2" id="KW-1185">Reference proteome</keyword>
<gene>
    <name evidence="1" type="ORF">IEQ34_008515</name>
</gene>